<evidence type="ECO:0000259" key="7">
    <source>
        <dbReference type="Pfam" id="PF02706"/>
    </source>
</evidence>
<dbReference type="GO" id="GO:0005886">
    <property type="term" value="C:plasma membrane"/>
    <property type="evidence" value="ECO:0007669"/>
    <property type="project" value="UniProtKB-SubCell"/>
</dbReference>
<feature type="domain" description="Polysaccharide chain length determinant N-terminal" evidence="7">
    <location>
        <begin position="18"/>
        <end position="113"/>
    </location>
</feature>
<dbReference type="InterPro" id="IPR003856">
    <property type="entry name" value="LPS_length_determ_N"/>
</dbReference>
<sequence>MSTQRNEPKTTPEIYKMEEINFSELFQYFWQKKALILSFVISGFIIAAAAAYSIKPVYQTSALIIPPSIAGLGDLVQVSDTKTARDSNAVLAQALEFSEGATEVLKRNLMSEAMVQKFKERNSQAEESLSIHVSEDRLRCKSITLPDSRMACNSVMLTVSGVDRLKLKPALDAYLHYVAALTAVEINEFMTGMGLVHRYDESGLYRVERASVVPDTPIRPRKILIFILGAFLGGAVGVIVVIARDLFGRNESGFGKKNRVKE</sequence>
<gene>
    <name evidence="8" type="ORF">HX876_13515</name>
</gene>
<protein>
    <recommendedName>
        <fullName evidence="7">Polysaccharide chain length determinant N-terminal domain-containing protein</fullName>
    </recommendedName>
</protein>
<evidence type="ECO:0000256" key="5">
    <source>
        <dbReference type="ARBA" id="ARBA00023136"/>
    </source>
</evidence>
<evidence type="ECO:0000256" key="3">
    <source>
        <dbReference type="ARBA" id="ARBA00022692"/>
    </source>
</evidence>
<comment type="caution">
    <text evidence="8">The sequence shown here is derived from an EMBL/GenBank/DDBJ whole genome shotgun (WGS) entry which is preliminary data.</text>
</comment>
<keyword evidence="4 6" id="KW-1133">Transmembrane helix</keyword>
<evidence type="ECO:0000256" key="1">
    <source>
        <dbReference type="ARBA" id="ARBA00004651"/>
    </source>
</evidence>
<name>A0A7Y7YBV9_9PSED</name>
<keyword evidence="2" id="KW-1003">Cell membrane</keyword>
<dbReference type="PANTHER" id="PTHR32309:SF13">
    <property type="entry name" value="FERRIC ENTEROBACTIN TRANSPORT PROTEIN FEPE"/>
    <property type="match status" value="1"/>
</dbReference>
<keyword evidence="5 6" id="KW-0472">Membrane</keyword>
<dbReference type="PANTHER" id="PTHR32309">
    <property type="entry name" value="TYROSINE-PROTEIN KINASE"/>
    <property type="match status" value="1"/>
</dbReference>
<evidence type="ECO:0000256" key="6">
    <source>
        <dbReference type="SAM" id="Phobius"/>
    </source>
</evidence>
<accession>A0A7Y7YBV9</accession>
<keyword evidence="3 6" id="KW-0812">Transmembrane</keyword>
<organism evidence="8 9">
    <name type="scientific">Pseudomonas gingeri</name>
    <dbReference type="NCBI Taxonomy" id="117681"/>
    <lineage>
        <taxon>Bacteria</taxon>
        <taxon>Pseudomonadati</taxon>
        <taxon>Pseudomonadota</taxon>
        <taxon>Gammaproteobacteria</taxon>
        <taxon>Pseudomonadales</taxon>
        <taxon>Pseudomonadaceae</taxon>
        <taxon>Pseudomonas</taxon>
    </lineage>
</organism>
<dbReference type="AlphaFoldDB" id="A0A7Y7YBV9"/>
<dbReference type="Pfam" id="PF02706">
    <property type="entry name" value="Wzz"/>
    <property type="match status" value="1"/>
</dbReference>
<feature type="transmembrane region" description="Helical" evidence="6">
    <location>
        <begin position="34"/>
        <end position="54"/>
    </location>
</feature>
<comment type="subcellular location">
    <subcellularLocation>
        <location evidence="1">Cell membrane</location>
        <topology evidence="1">Multi-pass membrane protein</topology>
    </subcellularLocation>
</comment>
<reference evidence="8 9" key="1">
    <citation type="submission" date="2020-04" db="EMBL/GenBank/DDBJ databases">
        <title>Molecular characterization of pseudomonads from Agaricus bisporus reveal novel blotch 2 pathogens in Western Europe.</title>
        <authorList>
            <person name="Taparia T."/>
            <person name="Krijger M."/>
            <person name="Haynes E."/>
            <person name="Elpinstone J.G."/>
            <person name="Noble R."/>
            <person name="Van Der Wolf J."/>
        </authorList>
    </citation>
    <scope>NUCLEOTIDE SEQUENCE [LARGE SCALE GENOMIC DNA]</scope>
    <source>
        <strain evidence="8 9">IPO3737</strain>
    </source>
</reference>
<evidence type="ECO:0000313" key="9">
    <source>
        <dbReference type="Proteomes" id="UP000520592"/>
    </source>
</evidence>
<dbReference type="RefSeq" id="WP_177055212.1">
    <property type="nucleotide sequence ID" value="NZ_JACAPS010000001.1"/>
</dbReference>
<evidence type="ECO:0000256" key="2">
    <source>
        <dbReference type="ARBA" id="ARBA00022475"/>
    </source>
</evidence>
<evidence type="ECO:0000256" key="4">
    <source>
        <dbReference type="ARBA" id="ARBA00022989"/>
    </source>
</evidence>
<dbReference type="InterPro" id="IPR050445">
    <property type="entry name" value="Bact_polysacc_biosynth/exp"/>
</dbReference>
<dbReference type="GO" id="GO:0004713">
    <property type="term" value="F:protein tyrosine kinase activity"/>
    <property type="evidence" value="ECO:0007669"/>
    <property type="project" value="TreeGrafter"/>
</dbReference>
<dbReference type="Proteomes" id="UP000520592">
    <property type="component" value="Unassembled WGS sequence"/>
</dbReference>
<dbReference type="EMBL" id="JACAQD010000014">
    <property type="protein sequence ID" value="NWC33417.1"/>
    <property type="molecule type" value="Genomic_DNA"/>
</dbReference>
<proteinExistence type="predicted"/>
<feature type="transmembrane region" description="Helical" evidence="6">
    <location>
        <begin position="223"/>
        <end position="247"/>
    </location>
</feature>
<evidence type="ECO:0000313" key="8">
    <source>
        <dbReference type="EMBL" id="NWC33417.1"/>
    </source>
</evidence>